<dbReference type="Proteomes" id="UP001150907">
    <property type="component" value="Unassembled WGS sequence"/>
</dbReference>
<name>A0A9W8BK08_9FUNG</name>
<gene>
    <name evidence="1" type="ORF">H4R26_002345</name>
</gene>
<reference evidence="1" key="1">
    <citation type="submission" date="2022-07" db="EMBL/GenBank/DDBJ databases">
        <title>Phylogenomic reconstructions and comparative analyses of Kickxellomycotina fungi.</title>
        <authorList>
            <person name="Reynolds N.K."/>
            <person name="Stajich J.E."/>
            <person name="Barry K."/>
            <person name="Grigoriev I.V."/>
            <person name="Crous P."/>
            <person name="Smith M.E."/>
        </authorList>
    </citation>
    <scope>NUCLEOTIDE SEQUENCE</scope>
    <source>
        <strain evidence="1">IMI 214461</strain>
    </source>
</reference>
<comment type="caution">
    <text evidence="1">The sequence shown here is derived from an EMBL/GenBank/DDBJ whole genome shotgun (WGS) entry which is preliminary data.</text>
</comment>
<feature type="non-terminal residue" evidence="1">
    <location>
        <position position="86"/>
    </location>
</feature>
<protein>
    <submittedName>
        <fullName evidence="1">Uncharacterized protein</fullName>
    </submittedName>
</protein>
<evidence type="ECO:0000313" key="2">
    <source>
        <dbReference type="Proteomes" id="UP001150907"/>
    </source>
</evidence>
<proteinExistence type="predicted"/>
<keyword evidence="2" id="KW-1185">Reference proteome</keyword>
<dbReference type="Pfam" id="PF13233">
    <property type="entry name" value="Complex1_LYR_2"/>
    <property type="match status" value="1"/>
</dbReference>
<organism evidence="1 2">
    <name type="scientific">Coemansia thaxteri</name>
    <dbReference type="NCBI Taxonomy" id="2663907"/>
    <lineage>
        <taxon>Eukaryota</taxon>
        <taxon>Fungi</taxon>
        <taxon>Fungi incertae sedis</taxon>
        <taxon>Zoopagomycota</taxon>
        <taxon>Kickxellomycotina</taxon>
        <taxon>Kickxellomycetes</taxon>
        <taxon>Kickxellales</taxon>
        <taxon>Kickxellaceae</taxon>
        <taxon>Coemansia</taxon>
    </lineage>
</organism>
<dbReference type="EMBL" id="JANBQF010000136">
    <property type="protein sequence ID" value="KAJ2004749.1"/>
    <property type="molecule type" value="Genomic_DNA"/>
</dbReference>
<dbReference type="OrthoDB" id="15893at2759"/>
<accession>A0A9W8BK08</accession>
<sequence>MNKNQLHIYRQLLREVNRQFTPVNKSKDWSAQLRLQWLEASRHPGTNASDSLMEAQNVLTYLLNHRKYKELLAEFNPKMSEGDRIE</sequence>
<evidence type="ECO:0000313" key="1">
    <source>
        <dbReference type="EMBL" id="KAJ2004749.1"/>
    </source>
</evidence>
<dbReference type="AlphaFoldDB" id="A0A9W8BK08"/>